<dbReference type="AlphaFoldDB" id="A0AAD5T8Z7"/>
<dbReference type="PROSITE" id="PS00028">
    <property type="entry name" value="ZINC_FINGER_C2H2_1"/>
    <property type="match status" value="2"/>
</dbReference>
<dbReference type="SMART" id="SM00355">
    <property type="entry name" value="ZnF_C2H2"/>
    <property type="match status" value="3"/>
</dbReference>
<gene>
    <name evidence="7" type="ORF">HK100_012623</name>
</gene>
<accession>A0AAD5T8Z7</accession>
<dbReference type="PROSITE" id="PS50157">
    <property type="entry name" value="ZINC_FINGER_C2H2_2"/>
    <property type="match status" value="2"/>
</dbReference>
<dbReference type="Pfam" id="PF00096">
    <property type="entry name" value="zf-C2H2"/>
    <property type="match status" value="2"/>
</dbReference>
<feature type="domain" description="C2H2-type" evidence="6">
    <location>
        <begin position="353"/>
        <end position="381"/>
    </location>
</feature>
<dbReference type="Gene3D" id="3.30.160.60">
    <property type="entry name" value="Classic Zinc Finger"/>
    <property type="match status" value="2"/>
</dbReference>
<dbReference type="PANTHER" id="PTHR23235:SF120">
    <property type="entry name" value="KRUPPEL-LIKE FACTOR 15"/>
    <property type="match status" value="1"/>
</dbReference>
<feature type="domain" description="C2H2-type" evidence="6">
    <location>
        <begin position="323"/>
        <end position="352"/>
    </location>
</feature>
<dbReference type="EMBL" id="JADGJH010000093">
    <property type="protein sequence ID" value="KAJ3138483.1"/>
    <property type="molecule type" value="Genomic_DNA"/>
</dbReference>
<keyword evidence="1" id="KW-0479">Metal-binding</keyword>
<evidence type="ECO:0000259" key="6">
    <source>
        <dbReference type="PROSITE" id="PS50157"/>
    </source>
</evidence>
<reference evidence="7" key="1">
    <citation type="submission" date="2020-05" db="EMBL/GenBank/DDBJ databases">
        <title>Phylogenomic resolution of chytrid fungi.</title>
        <authorList>
            <person name="Stajich J.E."/>
            <person name="Amses K."/>
            <person name="Simmons R."/>
            <person name="Seto K."/>
            <person name="Myers J."/>
            <person name="Bonds A."/>
            <person name="Quandt C.A."/>
            <person name="Barry K."/>
            <person name="Liu P."/>
            <person name="Grigoriev I."/>
            <person name="Longcore J.E."/>
            <person name="James T.Y."/>
        </authorList>
    </citation>
    <scope>NUCLEOTIDE SEQUENCE</scope>
    <source>
        <strain evidence="7">JEL0513</strain>
    </source>
</reference>
<organism evidence="7 8">
    <name type="scientific">Physocladia obscura</name>
    <dbReference type="NCBI Taxonomy" id="109957"/>
    <lineage>
        <taxon>Eukaryota</taxon>
        <taxon>Fungi</taxon>
        <taxon>Fungi incertae sedis</taxon>
        <taxon>Chytridiomycota</taxon>
        <taxon>Chytridiomycota incertae sedis</taxon>
        <taxon>Chytridiomycetes</taxon>
        <taxon>Chytridiales</taxon>
        <taxon>Chytriomycetaceae</taxon>
        <taxon>Physocladia</taxon>
    </lineage>
</organism>
<dbReference type="Proteomes" id="UP001211907">
    <property type="component" value="Unassembled WGS sequence"/>
</dbReference>
<proteinExistence type="predicted"/>
<comment type="caution">
    <text evidence="7">The sequence shown here is derived from an EMBL/GenBank/DDBJ whole genome shotgun (WGS) entry which is preliminary data.</text>
</comment>
<evidence type="ECO:0000313" key="8">
    <source>
        <dbReference type="Proteomes" id="UP001211907"/>
    </source>
</evidence>
<keyword evidence="8" id="KW-1185">Reference proteome</keyword>
<dbReference type="InterPro" id="IPR013087">
    <property type="entry name" value="Znf_C2H2_type"/>
</dbReference>
<evidence type="ECO:0000256" key="5">
    <source>
        <dbReference type="SAM" id="MobiDB-lite"/>
    </source>
</evidence>
<sequence length="495" mass="54134">MASDQNSLFQTEVEQLSDSLDIEELLFLVGSSRNCIDQPEIETPNRAEMFASLESMPIPLLQISSIDSPYSEMEEMESVKFGISSGQPSPIHSPQSESKNQLITSITNAEFALSSNDSSSLSKANSLAELCAVAESLSRNQSPTTSPSIISTPLNTTFDAFNLSSIQESPLTNEQIDILNKRKSDLAAGILPKIPSEIVFHFPLSISQIMADSRNYSAPPMPRNNNNDILSTQSFHLLPRLTINTSHLSFAPAFLYTPSPVSLSSSFANFSTANELKSKHSSSQQQQQQLQQQLQQQQQKQLITPISPTKSAISPTKRPRTVFQCPIPGCEQTFHKEMNLQSHIKTHNSSKIFACFQCIATFRRSHDLRRHVSSLHNAAGKAFECLNCPKKFARLDALKRHVSRKGNKCYIELEEDSGGSGGGGGGMQKLARILATSRESASAGVSNGSGDGSQAIEGDELSQTSFDEIVSELGSAANLDFLQDYEFPGDYDNDI</sequence>
<evidence type="ECO:0000256" key="1">
    <source>
        <dbReference type="ARBA" id="ARBA00022723"/>
    </source>
</evidence>
<feature type="region of interest" description="Disordered" evidence="5">
    <location>
        <begin position="274"/>
        <end position="302"/>
    </location>
</feature>
<dbReference type="GO" id="GO:0008270">
    <property type="term" value="F:zinc ion binding"/>
    <property type="evidence" value="ECO:0007669"/>
    <property type="project" value="UniProtKB-KW"/>
</dbReference>
<dbReference type="SUPFAM" id="SSF57667">
    <property type="entry name" value="beta-beta-alpha zinc fingers"/>
    <property type="match status" value="1"/>
</dbReference>
<evidence type="ECO:0000313" key="7">
    <source>
        <dbReference type="EMBL" id="KAJ3138483.1"/>
    </source>
</evidence>
<name>A0AAD5T8Z7_9FUNG</name>
<dbReference type="GO" id="GO:0000978">
    <property type="term" value="F:RNA polymerase II cis-regulatory region sequence-specific DNA binding"/>
    <property type="evidence" value="ECO:0007669"/>
    <property type="project" value="TreeGrafter"/>
</dbReference>
<evidence type="ECO:0000256" key="3">
    <source>
        <dbReference type="ARBA" id="ARBA00022833"/>
    </source>
</evidence>
<keyword evidence="3" id="KW-0862">Zinc</keyword>
<dbReference type="InterPro" id="IPR036236">
    <property type="entry name" value="Znf_C2H2_sf"/>
</dbReference>
<evidence type="ECO:0000256" key="4">
    <source>
        <dbReference type="PROSITE-ProRule" id="PRU00042"/>
    </source>
</evidence>
<keyword evidence="2 4" id="KW-0863">Zinc-finger</keyword>
<dbReference type="PANTHER" id="PTHR23235">
    <property type="entry name" value="KRUEPPEL-LIKE TRANSCRIPTION FACTOR"/>
    <property type="match status" value="1"/>
</dbReference>
<dbReference type="GO" id="GO:0000981">
    <property type="term" value="F:DNA-binding transcription factor activity, RNA polymerase II-specific"/>
    <property type="evidence" value="ECO:0007669"/>
    <property type="project" value="TreeGrafter"/>
</dbReference>
<feature type="compositionally biased region" description="Low complexity" evidence="5">
    <location>
        <begin position="281"/>
        <end position="302"/>
    </location>
</feature>
<evidence type="ECO:0000256" key="2">
    <source>
        <dbReference type="ARBA" id="ARBA00022771"/>
    </source>
</evidence>
<protein>
    <recommendedName>
        <fullName evidence="6">C2H2-type domain-containing protein</fullName>
    </recommendedName>
</protein>